<reference evidence="3" key="2">
    <citation type="submission" date="2021-12" db="EMBL/GenBank/DDBJ databases">
        <title>Resequencing data analysis of finger millet.</title>
        <authorList>
            <person name="Hatakeyama M."/>
            <person name="Aluri S."/>
            <person name="Balachadran M.T."/>
            <person name="Sivarajan S.R."/>
            <person name="Poveda L."/>
            <person name="Shimizu-Inatsugi R."/>
            <person name="Schlapbach R."/>
            <person name="Sreeman S.M."/>
            <person name="Shimizu K.K."/>
        </authorList>
    </citation>
    <scope>NUCLEOTIDE SEQUENCE</scope>
</reference>
<evidence type="ECO:0000259" key="2">
    <source>
        <dbReference type="Pfam" id="PF25568"/>
    </source>
</evidence>
<feature type="compositionally biased region" description="Basic residues" evidence="1">
    <location>
        <begin position="125"/>
        <end position="139"/>
    </location>
</feature>
<feature type="region of interest" description="Disordered" evidence="1">
    <location>
        <begin position="51"/>
        <end position="139"/>
    </location>
</feature>
<gene>
    <name evidence="3" type="primary">ga10360</name>
    <name evidence="3" type="ORF">PR202_ga10360</name>
</gene>
<feature type="domain" description="AAA+ ATPase At3g28540-like C-terminal" evidence="2">
    <location>
        <begin position="10"/>
        <end position="54"/>
    </location>
</feature>
<dbReference type="EMBL" id="BQKI01000004">
    <property type="protein sequence ID" value="GJM93772.1"/>
    <property type="molecule type" value="Genomic_DNA"/>
</dbReference>
<protein>
    <recommendedName>
        <fullName evidence="2">AAA+ ATPase At3g28540-like C-terminal domain-containing protein</fullName>
    </recommendedName>
</protein>
<dbReference type="Proteomes" id="UP001054889">
    <property type="component" value="Unassembled WGS sequence"/>
</dbReference>
<name>A0AAV5C6F9_ELECO</name>
<dbReference type="PANTHER" id="PTHR23070">
    <property type="entry name" value="BCS1 AAA-TYPE ATPASE"/>
    <property type="match status" value="1"/>
</dbReference>
<proteinExistence type="predicted"/>
<sequence length="139" mass="15331">MDVHVHMGYCGFGAFKELAATYHGVDGDEGHPLFPEIEALLREVDAAPAEVAREAARHGRRRRRGRDGREDAEEIGRRVTRRMAAGTLSRGCMLHVGPRRPVPAPSRGPSSARRMVIDEAMLRGTGRRGRGGLRGRGRR</sequence>
<comment type="caution">
    <text evidence="3">The sequence shown here is derived from an EMBL/GenBank/DDBJ whole genome shotgun (WGS) entry which is preliminary data.</text>
</comment>
<dbReference type="Pfam" id="PF25568">
    <property type="entry name" value="AAA_lid_At3g28540"/>
    <property type="match status" value="1"/>
</dbReference>
<organism evidence="3 4">
    <name type="scientific">Eleusine coracana subsp. coracana</name>
    <dbReference type="NCBI Taxonomy" id="191504"/>
    <lineage>
        <taxon>Eukaryota</taxon>
        <taxon>Viridiplantae</taxon>
        <taxon>Streptophyta</taxon>
        <taxon>Embryophyta</taxon>
        <taxon>Tracheophyta</taxon>
        <taxon>Spermatophyta</taxon>
        <taxon>Magnoliopsida</taxon>
        <taxon>Liliopsida</taxon>
        <taxon>Poales</taxon>
        <taxon>Poaceae</taxon>
        <taxon>PACMAD clade</taxon>
        <taxon>Chloridoideae</taxon>
        <taxon>Cynodonteae</taxon>
        <taxon>Eleusininae</taxon>
        <taxon>Eleusine</taxon>
    </lineage>
</organism>
<dbReference type="AlphaFoldDB" id="A0AAV5C6F9"/>
<dbReference type="Gene3D" id="6.10.280.40">
    <property type="match status" value="1"/>
</dbReference>
<reference evidence="3" key="1">
    <citation type="journal article" date="2018" name="DNA Res.">
        <title>Multiple hybrid de novo genome assembly of finger millet, an orphan allotetraploid crop.</title>
        <authorList>
            <person name="Hatakeyama M."/>
            <person name="Aluri S."/>
            <person name="Balachadran M.T."/>
            <person name="Sivarajan S.R."/>
            <person name="Patrignani A."/>
            <person name="Gruter S."/>
            <person name="Poveda L."/>
            <person name="Shimizu-Inatsugi R."/>
            <person name="Baeten J."/>
            <person name="Francoijs K.J."/>
            <person name="Nataraja K.N."/>
            <person name="Reddy Y.A.N."/>
            <person name="Phadnis S."/>
            <person name="Ravikumar R.L."/>
            <person name="Schlapbach R."/>
            <person name="Sreeman S.M."/>
            <person name="Shimizu K.K."/>
        </authorList>
    </citation>
    <scope>NUCLEOTIDE SEQUENCE</scope>
</reference>
<evidence type="ECO:0000313" key="3">
    <source>
        <dbReference type="EMBL" id="GJM93772.1"/>
    </source>
</evidence>
<evidence type="ECO:0000256" key="1">
    <source>
        <dbReference type="SAM" id="MobiDB-lite"/>
    </source>
</evidence>
<evidence type="ECO:0000313" key="4">
    <source>
        <dbReference type="Proteomes" id="UP001054889"/>
    </source>
</evidence>
<dbReference type="InterPro" id="IPR050747">
    <property type="entry name" value="Mitochondrial_chaperone_BCS1"/>
</dbReference>
<keyword evidence="4" id="KW-1185">Reference proteome</keyword>
<accession>A0AAV5C6F9</accession>
<dbReference type="InterPro" id="IPR058017">
    <property type="entry name" value="At3g28540-like_C"/>
</dbReference>